<dbReference type="Proteomes" id="UP001056455">
    <property type="component" value="Chromosome"/>
</dbReference>
<dbReference type="PANTHER" id="PTHR34473">
    <property type="entry name" value="UPF0699 TRANSMEMBRANE PROTEIN YDBS"/>
    <property type="match status" value="1"/>
</dbReference>
<feature type="transmembrane region" description="Helical" evidence="1">
    <location>
        <begin position="58"/>
        <end position="78"/>
    </location>
</feature>
<accession>A0ABY4YWZ4</accession>
<dbReference type="Pfam" id="PF03703">
    <property type="entry name" value="bPH_2"/>
    <property type="match status" value="1"/>
</dbReference>
<organism evidence="3 4">
    <name type="scientific">Ornithinimicrobium faecis</name>
    <dbReference type="NCBI Taxonomy" id="2934158"/>
    <lineage>
        <taxon>Bacteria</taxon>
        <taxon>Bacillati</taxon>
        <taxon>Actinomycetota</taxon>
        <taxon>Actinomycetes</taxon>
        <taxon>Micrococcales</taxon>
        <taxon>Ornithinimicrobiaceae</taxon>
        <taxon>Ornithinimicrobium</taxon>
    </lineage>
</organism>
<reference evidence="3" key="1">
    <citation type="submission" date="2022-06" db="EMBL/GenBank/DDBJ databases">
        <title>Ornithinimicrobium HY1793.</title>
        <authorList>
            <person name="Huang Y."/>
        </authorList>
    </citation>
    <scope>NUCLEOTIDE SEQUENCE</scope>
    <source>
        <strain evidence="3">HY1793</strain>
    </source>
</reference>
<sequence>MSTRSDDWEDSAVAGLRPPRERVDPRCRSWWLAQVVVSAVCVVGPLFVLGLSIEAARWWFLTPAIVAAVLSVMAMVVVPRVRWAIHRWEATDQALYSRSGLFWHEWRAAPLSRVQSVDMVRGPLQQRFGLATISVTTASAKGEVKIQALDADVAEAMVDRFTLLTEADQQDAT</sequence>
<evidence type="ECO:0000313" key="4">
    <source>
        <dbReference type="Proteomes" id="UP001056455"/>
    </source>
</evidence>
<dbReference type="PANTHER" id="PTHR34473:SF3">
    <property type="entry name" value="TRANSMEMBRANE PROTEIN-RELATED"/>
    <property type="match status" value="1"/>
</dbReference>
<keyword evidence="1" id="KW-0472">Membrane</keyword>
<proteinExistence type="predicted"/>
<feature type="transmembrane region" description="Helical" evidence="1">
    <location>
        <begin position="30"/>
        <end position="52"/>
    </location>
</feature>
<dbReference type="InterPro" id="IPR005182">
    <property type="entry name" value="YdbS-like_PH"/>
</dbReference>
<gene>
    <name evidence="3" type="ORF">NF556_06370</name>
</gene>
<name>A0ABY4YWZ4_9MICO</name>
<protein>
    <submittedName>
        <fullName evidence="3">PH domain-containing protein</fullName>
    </submittedName>
</protein>
<keyword evidence="1" id="KW-1133">Transmembrane helix</keyword>
<evidence type="ECO:0000256" key="1">
    <source>
        <dbReference type="SAM" id="Phobius"/>
    </source>
</evidence>
<feature type="domain" description="YdbS-like PH" evidence="2">
    <location>
        <begin position="83"/>
        <end position="158"/>
    </location>
</feature>
<evidence type="ECO:0000259" key="2">
    <source>
        <dbReference type="Pfam" id="PF03703"/>
    </source>
</evidence>
<keyword evidence="4" id="KW-1185">Reference proteome</keyword>
<dbReference type="EMBL" id="CP099489">
    <property type="protein sequence ID" value="USQ81265.1"/>
    <property type="molecule type" value="Genomic_DNA"/>
</dbReference>
<evidence type="ECO:0000313" key="3">
    <source>
        <dbReference type="EMBL" id="USQ81265.1"/>
    </source>
</evidence>
<dbReference type="RefSeq" id="WP_252594649.1">
    <property type="nucleotide sequence ID" value="NZ_CP099489.1"/>
</dbReference>
<keyword evidence="1" id="KW-0812">Transmembrane</keyword>